<accession>A0ACB0YYU3</accession>
<gene>
    <name evidence="1" type="ORF">MENTE1834_LOCUS18452</name>
</gene>
<evidence type="ECO:0000313" key="1">
    <source>
        <dbReference type="EMBL" id="CAK5069799.1"/>
    </source>
</evidence>
<proteinExistence type="predicted"/>
<sequence length="82" mass="9713">MFNLYDSCLDIANRLKTGSSLLLQKMKKLKQKRDMRYITDWLINVWPVNLFYQISVGPDMRNTSRNIITVCFSVYLNEFVSN</sequence>
<reference evidence="1" key="1">
    <citation type="submission" date="2023-11" db="EMBL/GenBank/DDBJ databases">
        <authorList>
            <person name="Poullet M."/>
        </authorList>
    </citation>
    <scope>NUCLEOTIDE SEQUENCE</scope>
    <source>
        <strain evidence="1">E1834</strain>
    </source>
</reference>
<comment type="caution">
    <text evidence="1">The sequence shown here is derived from an EMBL/GenBank/DDBJ whole genome shotgun (WGS) entry which is preliminary data.</text>
</comment>
<name>A0ACB0YYU3_MELEN</name>
<protein>
    <submittedName>
        <fullName evidence="1">Uncharacterized protein</fullName>
    </submittedName>
</protein>
<evidence type="ECO:0000313" key="2">
    <source>
        <dbReference type="Proteomes" id="UP001497535"/>
    </source>
</evidence>
<keyword evidence="2" id="KW-1185">Reference proteome</keyword>
<dbReference type="EMBL" id="CAVMJV010000021">
    <property type="protein sequence ID" value="CAK5069799.1"/>
    <property type="molecule type" value="Genomic_DNA"/>
</dbReference>
<dbReference type="Proteomes" id="UP001497535">
    <property type="component" value="Unassembled WGS sequence"/>
</dbReference>
<organism evidence="1 2">
    <name type="scientific">Meloidogyne enterolobii</name>
    <name type="common">Root-knot nematode worm</name>
    <name type="synonym">Meloidogyne mayaguensis</name>
    <dbReference type="NCBI Taxonomy" id="390850"/>
    <lineage>
        <taxon>Eukaryota</taxon>
        <taxon>Metazoa</taxon>
        <taxon>Ecdysozoa</taxon>
        <taxon>Nematoda</taxon>
        <taxon>Chromadorea</taxon>
        <taxon>Rhabditida</taxon>
        <taxon>Tylenchina</taxon>
        <taxon>Tylenchomorpha</taxon>
        <taxon>Tylenchoidea</taxon>
        <taxon>Meloidogynidae</taxon>
        <taxon>Meloidogyninae</taxon>
        <taxon>Meloidogyne</taxon>
    </lineage>
</organism>